<dbReference type="RefSeq" id="WP_105337473.1">
    <property type="nucleotide sequence ID" value="NZ_PUHZ01000021.1"/>
</dbReference>
<dbReference type="InterPro" id="IPR011453">
    <property type="entry name" value="DUF1559"/>
</dbReference>
<keyword evidence="1" id="KW-0472">Membrane</keyword>
<keyword evidence="1" id="KW-1133">Transmembrane helix</keyword>
<dbReference type="InterPro" id="IPR027558">
    <property type="entry name" value="Pre_pil_HX9DG_C"/>
</dbReference>
<dbReference type="OrthoDB" id="285651at2"/>
<evidence type="ECO:0000313" key="3">
    <source>
        <dbReference type="EMBL" id="PQO44074.1"/>
    </source>
</evidence>
<organism evidence="3 4">
    <name type="scientific">Blastopirellula marina</name>
    <dbReference type="NCBI Taxonomy" id="124"/>
    <lineage>
        <taxon>Bacteria</taxon>
        <taxon>Pseudomonadati</taxon>
        <taxon>Planctomycetota</taxon>
        <taxon>Planctomycetia</taxon>
        <taxon>Pirellulales</taxon>
        <taxon>Pirellulaceae</taxon>
        <taxon>Blastopirellula</taxon>
    </lineage>
</organism>
<evidence type="ECO:0000256" key="1">
    <source>
        <dbReference type="SAM" id="Phobius"/>
    </source>
</evidence>
<feature type="transmembrane region" description="Helical" evidence="1">
    <location>
        <begin position="121"/>
        <end position="140"/>
    </location>
</feature>
<feature type="transmembrane region" description="Helical" evidence="1">
    <location>
        <begin position="75"/>
        <end position="100"/>
    </location>
</feature>
<name>A0A2S8GJ70_9BACT</name>
<feature type="domain" description="DUF1559" evidence="2">
    <location>
        <begin position="161"/>
        <end position="238"/>
    </location>
</feature>
<accession>A0A2S8GJ70</accession>
<dbReference type="NCBIfam" id="TIGR04294">
    <property type="entry name" value="pre_pil_HX9DG"/>
    <property type="match status" value="1"/>
</dbReference>
<dbReference type="EMBL" id="PUHZ01000021">
    <property type="protein sequence ID" value="PQO44074.1"/>
    <property type="molecule type" value="Genomic_DNA"/>
</dbReference>
<gene>
    <name evidence="3" type="ORF">C5Y93_21290</name>
</gene>
<dbReference type="Proteomes" id="UP000237819">
    <property type="component" value="Unassembled WGS sequence"/>
</dbReference>
<comment type="caution">
    <text evidence="3">The sequence shown here is derived from an EMBL/GenBank/DDBJ whole genome shotgun (WGS) entry which is preliminary data.</text>
</comment>
<dbReference type="AlphaFoldDB" id="A0A2S8GJ70"/>
<evidence type="ECO:0000259" key="2">
    <source>
        <dbReference type="Pfam" id="PF07596"/>
    </source>
</evidence>
<proteinExistence type="predicted"/>
<feature type="domain" description="DUF1559" evidence="2">
    <location>
        <begin position="311"/>
        <end position="346"/>
    </location>
</feature>
<reference evidence="3 4" key="1">
    <citation type="submission" date="2018-02" db="EMBL/GenBank/DDBJ databases">
        <title>Comparative genomes isolates from brazilian mangrove.</title>
        <authorList>
            <person name="Araujo J.E."/>
            <person name="Taketani R.G."/>
            <person name="Silva M.C.P."/>
            <person name="Loureco M.V."/>
            <person name="Andreote F.D."/>
        </authorList>
    </citation>
    <scope>NUCLEOTIDE SEQUENCE [LARGE SCALE GENOMIC DNA]</scope>
    <source>
        <strain evidence="3 4">Nap-Phe MGV</strain>
    </source>
</reference>
<keyword evidence="1" id="KW-0812">Transmembrane</keyword>
<feature type="transmembrane region" description="Helical" evidence="1">
    <location>
        <begin position="28"/>
        <end position="60"/>
    </location>
</feature>
<evidence type="ECO:0000313" key="4">
    <source>
        <dbReference type="Proteomes" id="UP000237819"/>
    </source>
</evidence>
<dbReference type="PANTHER" id="PTHR30093:SF2">
    <property type="entry name" value="TYPE II SECRETION SYSTEM PROTEIN H"/>
    <property type="match status" value="1"/>
</dbReference>
<protein>
    <recommendedName>
        <fullName evidence="2">DUF1559 domain-containing protein</fullName>
    </recommendedName>
</protein>
<sequence>MANDETKTTYQPAPELTRKSMRPLYNGLGVLGIVLVLLCCGGVTFPLEFFFTLAFGWIFFLGQNALQMQPSGEQFGIWVACVILLVILCQALGTLLMGALAARRTSEENAKPPVWPFRWTVIFVVMVHAMFIGGLAATGVTQQAYWLATSPEPWVESNFLAARRMTSSNNLKQLALATHNYHDDAERLPQSAFDVSGRPTHSWITALLPFIEQERLYDTIDFDKPWDDPAQRDAFATRLEGLQNPGLGYSRNENGPAPSHYAANGRVIGQRGRMRFEDLKDGTSQTILYGEVTHRIPAWGDPLNWRDPAAGINQSPSGFGSPYPGGGQFAFADGSVRFLPEDIDPEVLRALSTPDGGETVDRDDY</sequence>
<dbReference type="PANTHER" id="PTHR30093">
    <property type="entry name" value="GENERAL SECRETION PATHWAY PROTEIN G"/>
    <property type="match status" value="1"/>
</dbReference>
<dbReference type="Pfam" id="PF07596">
    <property type="entry name" value="SBP_bac_10"/>
    <property type="match status" value="2"/>
</dbReference>